<evidence type="ECO:0000313" key="2">
    <source>
        <dbReference type="Proteomes" id="UP001303473"/>
    </source>
</evidence>
<reference evidence="2" key="1">
    <citation type="journal article" date="2023" name="Mol. Phylogenet. Evol.">
        <title>Genome-scale phylogeny and comparative genomics of the fungal order Sordariales.</title>
        <authorList>
            <person name="Hensen N."/>
            <person name="Bonometti L."/>
            <person name="Westerberg I."/>
            <person name="Brannstrom I.O."/>
            <person name="Guillou S."/>
            <person name="Cros-Aarteil S."/>
            <person name="Calhoun S."/>
            <person name="Haridas S."/>
            <person name="Kuo A."/>
            <person name="Mondo S."/>
            <person name="Pangilinan J."/>
            <person name="Riley R."/>
            <person name="LaButti K."/>
            <person name="Andreopoulos B."/>
            <person name="Lipzen A."/>
            <person name="Chen C."/>
            <person name="Yan M."/>
            <person name="Daum C."/>
            <person name="Ng V."/>
            <person name="Clum A."/>
            <person name="Steindorff A."/>
            <person name="Ohm R.A."/>
            <person name="Martin F."/>
            <person name="Silar P."/>
            <person name="Natvig D.O."/>
            <person name="Lalanne C."/>
            <person name="Gautier V."/>
            <person name="Ament-Velasquez S.L."/>
            <person name="Kruys A."/>
            <person name="Hutchinson M.I."/>
            <person name="Powell A.J."/>
            <person name="Barry K."/>
            <person name="Miller A.N."/>
            <person name="Grigoriev I.V."/>
            <person name="Debuchy R."/>
            <person name="Gladieux P."/>
            <person name="Hiltunen Thoren M."/>
            <person name="Johannesson H."/>
        </authorList>
    </citation>
    <scope>NUCLEOTIDE SEQUENCE [LARGE SCALE GENOMIC DNA]</scope>
    <source>
        <strain evidence="2">CBS 340.73</strain>
    </source>
</reference>
<dbReference type="EMBL" id="MU853868">
    <property type="protein sequence ID" value="KAK3936944.1"/>
    <property type="molecule type" value="Genomic_DNA"/>
</dbReference>
<protein>
    <submittedName>
        <fullName evidence="1">Uncharacterized protein</fullName>
    </submittedName>
</protein>
<comment type="caution">
    <text evidence="1">The sequence shown here is derived from an EMBL/GenBank/DDBJ whole genome shotgun (WGS) entry which is preliminary data.</text>
</comment>
<sequence length="61" mass="6932">AADYFLSGWFLNDKLDEDERHIKISSHAKRRKERFNVTPQYDIDVNPASDLGELPDALAAA</sequence>
<evidence type="ECO:0000313" key="1">
    <source>
        <dbReference type="EMBL" id="KAK3936944.1"/>
    </source>
</evidence>
<name>A0AAN6N213_9PEZI</name>
<accession>A0AAN6N213</accession>
<organism evidence="1 2">
    <name type="scientific">Diplogelasinospora grovesii</name>
    <dbReference type="NCBI Taxonomy" id="303347"/>
    <lineage>
        <taxon>Eukaryota</taxon>
        <taxon>Fungi</taxon>
        <taxon>Dikarya</taxon>
        <taxon>Ascomycota</taxon>
        <taxon>Pezizomycotina</taxon>
        <taxon>Sordariomycetes</taxon>
        <taxon>Sordariomycetidae</taxon>
        <taxon>Sordariales</taxon>
        <taxon>Diplogelasinosporaceae</taxon>
        <taxon>Diplogelasinospora</taxon>
    </lineage>
</organism>
<gene>
    <name evidence="1" type="ORF">QBC46DRAFT_393941</name>
</gene>
<proteinExistence type="predicted"/>
<dbReference type="AlphaFoldDB" id="A0AAN6N213"/>
<dbReference type="Proteomes" id="UP001303473">
    <property type="component" value="Unassembled WGS sequence"/>
</dbReference>
<feature type="non-terminal residue" evidence="1">
    <location>
        <position position="1"/>
    </location>
</feature>
<keyword evidence="2" id="KW-1185">Reference proteome</keyword>